<proteinExistence type="predicted"/>
<accession>A0A1G8CUX6</accession>
<evidence type="ECO:0000313" key="1">
    <source>
        <dbReference type="EMBL" id="SDH49347.1"/>
    </source>
</evidence>
<name>A0A1G8CUX6_9FIRM</name>
<protein>
    <submittedName>
        <fullName evidence="1">Uncharacterized protein</fullName>
    </submittedName>
</protein>
<gene>
    <name evidence="1" type="ORF">SAMN05443529_11435</name>
</gene>
<dbReference type="STRING" id="1121419.SAMN05443529_11435"/>
<dbReference type="EMBL" id="FNCP01000014">
    <property type="protein sequence ID" value="SDH49347.1"/>
    <property type="molecule type" value="Genomic_DNA"/>
</dbReference>
<dbReference type="Proteomes" id="UP000198656">
    <property type="component" value="Unassembled WGS sequence"/>
</dbReference>
<dbReference type="AlphaFoldDB" id="A0A1G8CUX6"/>
<dbReference type="OrthoDB" id="1805863at2"/>
<keyword evidence="2" id="KW-1185">Reference proteome</keyword>
<sequence length="176" mass="20257">MSRSQKIVRNLVIFLGLCLLFITQTALYLTPLSAHEHSERSLLYGPSEVVHVEDFDEGKYILAKYDRWYSCNSVERTLGLFWRSGGGSIGTENDKTKAVAFSWSASYEHCVAYGIINDDRVKRIELTLSNGQVLTQTKFYDRMFLILWTDKNNNNYFEKLIGYDASDKVIFESELP</sequence>
<dbReference type="RefSeq" id="WP_092333842.1">
    <property type="nucleotide sequence ID" value="NZ_FNCP01000014.1"/>
</dbReference>
<evidence type="ECO:0000313" key="2">
    <source>
        <dbReference type="Proteomes" id="UP000198656"/>
    </source>
</evidence>
<organism evidence="1 2">
    <name type="scientific">Desulfosporosinus hippei DSM 8344</name>
    <dbReference type="NCBI Taxonomy" id="1121419"/>
    <lineage>
        <taxon>Bacteria</taxon>
        <taxon>Bacillati</taxon>
        <taxon>Bacillota</taxon>
        <taxon>Clostridia</taxon>
        <taxon>Eubacteriales</taxon>
        <taxon>Desulfitobacteriaceae</taxon>
        <taxon>Desulfosporosinus</taxon>
    </lineage>
</organism>
<reference evidence="2" key="1">
    <citation type="submission" date="2016-10" db="EMBL/GenBank/DDBJ databases">
        <authorList>
            <person name="Varghese N."/>
            <person name="Submissions S."/>
        </authorList>
    </citation>
    <scope>NUCLEOTIDE SEQUENCE [LARGE SCALE GENOMIC DNA]</scope>
    <source>
        <strain evidence="2">DSM 8344</strain>
    </source>
</reference>